<evidence type="ECO:0000256" key="1">
    <source>
        <dbReference type="SAM" id="MobiDB-lite"/>
    </source>
</evidence>
<dbReference type="GeneID" id="16076015"/>
<name>F2U6C9_SALR5</name>
<gene>
    <name evidence="2" type="ORF">PTSG_03708</name>
</gene>
<reference evidence="2" key="1">
    <citation type="submission" date="2009-08" db="EMBL/GenBank/DDBJ databases">
        <title>Annotation of Salpingoeca rosetta.</title>
        <authorList>
            <consortium name="The Broad Institute Genome Sequencing Platform"/>
            <person name="Russ C."/>
            <person name="Cuomo C."/>
            <person name="Burger G."/>
            <person name="Gray M.W."/>
            <person name="Holland P.W.H."/>
            <person name="King N."/>
            <person name="Lang F.B.F."/>
            <person name="Roger A.J."/>
            <person name="Ruiz-Trillo I."/>
            <person name="Young S.K."/>
            <person name="Zeng Q."/>
            <person name="Gargeya S."/>
            <person name="Alvarado L."/>
            <person name="Berlin A."/>
            <person name="Chapman S.B."/>
            <person name="Chen Z."/>
            <person name="Freedman E."/>
            <person name="Gellesch M."/>
            <person name="Goldberg J."/>
            <person name="Griggs A."/>
            <person name="Gujja S."/>
            <person name="Heilman E."/>
            <person name="Heiman D."/>
            <person name="Howarth C."/>
            <person name="Mehta T."/>
            <person name="Neiman D."/>
            <person name="Pearson M."/>
            <person name="Roberts A."/>
            <person name="Saif S."/>
            <person name="Shea T."/>
            <person name="Shenoy N."/>
            <person name="Sisk P."/>
            <person name="Stolte C."/>
            <person name="Sykes S."/>
            <person name="White J."/>
            <person name="Yandava C."/>
            <person name="Haas B."/>
            <person name="Nusbaum C."/>
            <person name="Birren B."/>
        </authorList>
    </citation>
    <scope>NUCLEOTIDE SEQUENCE [LARGE SCALE GENOMIC DNA]</scope>
    <source>
        <strain evidence="2">ATCC 50818</strain>
    </source>
</reference>
<evidence type="ECO:0000313" key="3">
    <source>
        <dbReference type="Proteomes" id="UP000007799"/>
    </source>
</evidence>
<dbReference type="InterPro" id="IPR039471">
    <property type="entry name" value="CXorf65-like"/>
</dbReference>
<protein>
    <submittedName>
        <fullName evidence="2">Uncharacterized protein</fullName>
    </submittedName>
</protein>
<dbReference type="InParanoid" id="F2U6C9"/>
<accession>F2U6C9</accession>
<proteinExistence type="predicted"/>
<feature type="compositionally biased region" description="Low complexity" evidence="1">
    <location>
        <begin position="104"/>
        <end position="119"/>
    </location>
</feature>
<sequence>MGTDDNSGGGGGEANFVEVVHGAGTVTYLNLDCQVCHFYDQVAQICSIPPDSKVDLATDRGRLALLPELANSSQPVTTVLKSRSVMVPVLLMPLALGDGFDSETASVAPPSRPSSTRSTSGRRKKEEEEDVVSMSVGRYRFSPLLQADVIASRFPQFEIHPPGKTGSLKKSASRRISRVNLVKSKSKHPSITS</sequence>
<dbReference type="Pfam" id="PF15874">
    <property type="entry name" value="Il2rg"/>
    <property type="match status" value="1"/>
</dbReference>
<feature type="region of interest" description="Disordered" evidence="1">
    <location>
        <begin position="103"/>
        <end position="132"/>
    </location>
</feature>
<dbReference type="EMBL" id="GL832962">
    <property type="protein sequence ID" value="EGD83070.1"/>
    <property type="molecule type" value="Genomic_DNA"/>
</dbReference>
<organism evidence="3">
    <name type="scientific">Salpingoeca rosetta (strain ATCC 50818 / BSB-021)</name>
    <dbReference type="NCBI Taxonomy" id="946362"/>
    <lineage>
        <taxon>Eukaryota</taxon>
        <taxon>Choanoflagellata</taxon>
        <taxon>Craspedida</taxon>
        <taxon>Salpingoecidae</taxon>
        <taxon>Salpingoeca</taxon>
    </lineage>
</organism>
<keyword evidence="3" id="KW-1185">Reference proteome</keyword>
<dbReference type="RefSeq" id="XP_004995434.1">
    <property type="nucleotide sequence ID" value="XM_004995377.1"/>
</dbReference>
<dbReference type="AlphaFoldDB" id="F2U6C9"/>
<evidence type="ECO:0000313" key="2">
    <source>
        <dbReference type="EMBL" id="EGD83070.1"/>
    </source>
</evidence>
<dbReference type="Proteomes" id="UP000007799">
    <property type="component" value="Unassembled WGS sequence"/>
</dbReference>
<dbReference type="KEGG" id="sre:PTSG_03708"/>